<proteinExistence type="predicted"/>
<comment type="caution">
    <text evidence="1">The sequence shown here is derived from an EMBL/GenBank/DDBJ whole genome shotgun (WGS) entry which is preliminary data.</text>
</comment>
<dbReference type="Proteomes" id="UP001205311">
    <property type="component" value="Unassembled WGS sequence"/>
</dbReference>
<name>A0ABT1HT30_STRSD</name>
<organism evidence="1 2">
    <name type="scientific">Streptoalloteichus tenebrarius (strain ATCC 17920 / DSM 40477 / JCM 4838 / CBS 697.72 / NBRC 16177 / NCIMB 11028 / NRRL B-12390 / A12253. 1 / ISP 5477)</name>
    <name type="common">Streptomyces tenebrarius</name>
    <dbReference type="NCBI Taxonomy" id="1933"/>
    <lineage>
        <taxon>Bacteria</taxon>
        <taxon>Bacillati</taxon>
        <taxon>Actinomycetota</taxon>
        <taxon>Actinomycetes</taxon>
        <taxon>Pseudonocardiales</taxon>
        <taxon>Pseudonocardiaceae</taxon>
        <taxon>Streptoalloteichus</taxon>
    </lineage>
</organism>
<dbReference type="EMBL" id="JAMTCP010000010">
    <property type="protein sequence ID" value="MCP2258676.1"/>
    <property type="molecule type" value="Genomic_DNA"/>
</dbReference>
<keyword evidence="2" id="KW-1185">Reference proteome</keyword>
<evidence type="ECO:0000313" key="2">
    <source>
        <dbReference type="Proteomes" id="UP001205311"/>
    </source>
</evidence>
<reference evidence="1 2" key="1">
    <citation type="submission" date="2022-06" db="EMBL/GenBank/DDBJ databases">
        <title>Genomic Encyclopedia of Archaeal and Bacterial Type Strains, Phase II (KMG-II): from individual species to whole genera.</title>
        <authorList>
            <person name="Goeker M."/>
        </authorList>
    </citation>
    <scope>NUCLEOTIDE SEQUENCE [LARGE SCALE GENOMIC DNA]</scope>
    <source>
        <strain evidence="1 2">DSM 40477</strain>
    </source>
</reference>
<gene>
    <name evidence="1" type="ORF">LX15_002374</name>
</gene>
<accession>A0ABT1HT30</accession>
<protein>
    <submittedName>
        <fullName evidence="1">Uncharacterized protein</fullName>
    </submittedName>
</protein>
<sequence length="67" mass="6187">MVLPPPAFPNRRSAASGSVPVMTSLSAKAGMTGAVGLNGAVGVVGAVGPAGAAGAVRVVASADGTRA</sequence>
<evidence type="ECO:0000313" key="1">
    <source>
        <dbReference type="EMBL" id="MCP2258676.1"/>
    </source>
</evidence>